<proteinExistence type="predicted"/>
<dbReference type="Gene3D" id="2.60.120.1440">
    <property type="match status" value="1"/>
</dbReference>
<feature type="transmembrane region" description="Helical" evidence="1">
    <location>
        <begin position="89"/>
        <end position="106"/>
    </location>
</feature>
<protein>
    <submittedName>
        <fullName evidence="4">FecR domain-containing protein</fullName>
    </submittedName>
</protein>
<evidence type="ECO:0000259" key="3">
    <source>
        <dbReference type="Pfam" id="PF16344"/>
    </source>
</evidence>
<gene>
    <name evidence="4" type="ORF">U0035_17665</name>
</gene>
<dbReference type="Pfam" id="PF04773">
    <property type="entry name" value="FecR"/>
    <property type="match status" value="1"/>
</dbReference>
<dbReference type="RefSeq" id="WP_114791713.1">
    <property type="nucleotide sequence ID" value="NZ_CP139960.1"/>
</dbReference>
<dbReference type="InterPro" id="IPR032508">
    <property type="entry name" value="FecR_C"/>
</dbReference>
<keyword evidence="1" id="KW-0472">Membrane</keyword>
<feature type="domain" description="FecR protein" evidence="2">
    <location>
        <begin position="195"/>
        <end position="282"/>
    </location>
</feature>
<dbReference type="PANTHER" id="PTHR30273:SF2">
    <property type="entry name" value="PROTEIN FECR"/>
    <property type="match status" value="1"/>
</dbReference>
<dbReference type="PANTHER" id="PTHR30273">
    <property type="entry name" value="PERIPLASMIC SIGNAL SENSOR AND SIGMA FACTOR ACTIVATOR FECR-RELATED"/>
    <property type="match status" value="1"/>
</dbReference>
<reference evidence="4 5" key="1">
    <citation type="submission" date="2023-12" db="EMBL/GenBank/DDBJ databases">
        <title>Genome sequencing and assembly of bacterial species from a model synthetic community.</title>
        <authorList>
            <person name="Hogle S.L."/>
        </authorList>
    </citation>
    <scope>NUCLEOTIDE SEQUENCE [LARGE SCALE GENOMIC DNA]</scope>
    <source>
        <strain evidence="4 5">HAMBI_3031</strain>
    </source>
</reference>
<name>A0ABZ0W303_9BACT</name>
<dbReference type="InterPro" id="IPR006860">
    <property type="entry name" value="FecR"/>
</dbReference>
<feature type="domain" description="Protein FecR C-terminal" evidence="3">
    <location>
        <begin position="329"/>
        <end position="395"/>
    </location>
</feature>
<dbReference type="EMBL" id="CP139960">
    <property type="protein sequence ID" value="WQD37501.1"/>
    <property type="molecule type" value="Genomic_DNA"/>
</dbReference>
<keyword evidence="5" id="KW-1185">Reference proteome</keyword>
<dbReference type="Pfam" id="PF16344">
    <property type="entry name" value="FecR_C"/>
    <property type="match status" value="1"/>
</dbReference>
<dbReference type="Proteomes" id="UP001325680">
    <property type="component" value="Chromosome"/>
</dbReference>
<organism evidence="4 5">
    <name type="scientific">Niabella yanshanensis</name>
    <dbReference type="NCBI Taxonomy" id="577386"/>
    <lineage>
        <taxon>Bacteria</taxon>
        <taxon>Pseudomonadati</taxon>
        <taxon>Bacteroidota</taxon>
        <taxon>Chitinophagia</taxon>
        <taxon>Chitinophagales</taxon>
        <taxon>Chitinophagaceae</taxon>
        <taxon>Niabella</taxon>
    </lineage>
</organism>
<evidence type="ECO:0000313" key="4">
    <source>
        <dbReference type="EMBL" id="WQD37501.1"/>
    </source>
</evidence>
<evidence type="ECO:0000259" key="2">
    <source>
        <dbReference type="Pfam" id="PF04773"/>
    </source>
</evidence>
<keyword evidence="1" id="KW-1133">Transmembrane helix</keyword>
<dbReference type="Gene3D" id="3.55.50.30">
    <property type="match status" value="1"/>
</dbReference>
<sequence length="397" mass="44482">MQDLYYYKNLVHKWGRQSISEEEKGELFTWINEKATDDELLEIMQDEYSQEDADGTVMPLDMQERIMQRIFHTQDHKEKPVRRLWTKRIAWAAAAVFVMVIAGYMLQMQPAARPEVDNVASVTADITAPVFNRAVITMGNGKTVYVDSIRKGQVLRIPGGVLRKSDLGDLEYTMDRQTAAAGAILNTLSNPKGSKIIHIKLSDGSVVWLNAGSSITYPVVFNQSTRKVSMDGEAYFDIAHDKQKPFIVSKNGVVNIEVLGTRFNVAAYQQQAKVTLLEGSVKISADSLQSQKGKFKMLKPGQQAVVSKEAIQLAGTDVARHVAWKEGFFSFKNDSLSSVLRQLAVWYDLEIVYNNPDDQRLFNGELSRSLSLKQVLAVLEESNVSFKIEGKKLIVAP</sequence>
<evidence type="ECO:0000256" key="1">
    <source>
        <dbReference type="SAM" id="Phobius"/>
    </source>
</evidence>
<keyword evidence="1" id="KW-0812">Transmembrane</keyword>
<dbReference type="InterPro" id="IPR012373">
    <property type="entry name" value="Ferrdict_sens_TM"/>
</dbReference>
<accession>A0ABZ0W303</accession>
<evidence type="ECO:0000313" key="5">
    <source>
        <dbReference type="Proteomes" id="UP001325680"/>
    </source>
</evidence>